<keyword evidence="3" id="KW-1185">Reference proteome</keyword>
<dbReference type="RefSeq" id="WP_076229055.1">
    <property type="nucleotide sequence ID" value="NZ_JAOQIO010000084.1"/>
</dbReference>
<feature type="coiled-coil region" evidence="1">
    <location>
        <begin position="1"/>
        <end position="42"/>
    </location>
</feature>
<accession>A0ABT2UJ02</accession>
<dbReference type="Proteomes" id="UP001652445">
    <property type="component" value="Unassembled WGS sequence"/>
</dbReference>
<reference evidence="2 3" key="1">
    <citation type="submission" date="2022-09" db="EMBL/GenBank/DDBJ databases">
        <authorList>
            <person name="Han X.L."/>
            <person name="Wang Q."/>
            <person name="Lu T."/>
        </authorList>
    </citation>
    <scope>NUCLEOTIDE SEQUENCE [LARGE SCALE GENOMIC DNA]</scope>
    <source>
        <strain evidence="2 3">WQ 127069</strain>
    </source>
</reference>
<name>A0ABT2UJ02_9BACL</name>
<evidence type="ECO:0000313" key="2">
    <source>
        <dbReference type="EMBL" id="MCU6794626.1"/>
    </source>
</evidence>
<comment type="caution">
    <text evidence="2">The sequence shown here is derived from an EMBL/GenBank/DDBJ whole genome shotgun (WGS) entry which is preliminary data.</text>
</comment>
<dbReference type="EMBL" id="JAOQIO010000084">
    <property type="protein sequence ID" value="MCU6794626.1"/>
    <property type="molecule type" value="Genomic_DNA"/>
</dbReference>
<protein>
    <submittedName>
        <fullName evidence="2">Uncharacterized protein</fullName>
    </submittedName>
</protein>
<evidence type="ECO:0000313" key="3">
    <source>
        <dbReference type="Proteomes" id="UP001652445"/>
    </source>
</evidence>
<sequence length="66" mass="7739">MEEEELAREELRVRLIEAEIALKEAEEAYALYVQQIDHYKRTIRKQKVVILGIKSSLAHHLHGDIN</sequence>
<organism evidence="2 3">
    <name type="scientific">Paenibacillus baimaensis</name>
    <dbReference type="NCBI Taxonomy" id="2982185"/>
    <lineage>
        <taxon>Bacteria</taxon>
        <taxon>Bacillati</taxon>
        <taxon>Bacillota</taxon>
        <taxon>Bacilli</taxon>
        <taxon>Bacillales</taxon>
        <taxon>Paenibacillaceae</taxon>
        <taxon>Paenibacillus</taxon>
    </lineage>
</organism>
<evidence type="ECO:0000256" key="1">
    <source>
        <dbReference type="SAM" id="Coils"/>
    </source>
</evidence>
<proteinExistence type="predicted"/>
<gene>
    <name evidence="2" type="ORF">OB236_21180</name>
</gene>
<keyword evidence="1" id="KW-0175">Coiled coil</keyword>